<organism evidence="2">
    <name type="scientific">Chufflevirus sp</name>
    <dbReference type="NCBI Taxonomy" id="2814903"/>
    <lineage>
        <taxon>Viruses</taxon>
        <taxon>Monodnaviria</taxon>
        <taxon>Shotokuvirae</taxon>
        <taxon>Cossaviricota</taxon>
        <taxon>Quintoviricetes</taxon>
        <taxon>Piccovirales</taxon>
        <taxon>Parvoviridae</taxon>
        <taxon>Hamaparvovirinae</taxon>
        <taxon>Chaphamaparvovirus</taxon>
    </lineage>
</organism>
<proteinExistence type="predicted"/>
<evidence type="ECO:0000313" key="2">
    <source>
        <dbReference type="EMBL" id="QSH48280.1"/>
    </source>
</evidence>
<feature type="compositionally biased region" description="Low complexity" evidence="1">
    <location>
        <begin position="99"/>
        <end position="128"/>
    </location>
</feature>
<reference evidence="2" key="1">
    <citation type="submission" date="2020-07" db="EMBL/GenBank/DDBJ databases">
        <title>Novel Chaphamaparvovirus in a Paradise Tanager Songbird with encephalitis, Neuritis, and Ventriculitis.</title>
        <authorList>
            <person name="Altan E."/>
            <person name="Delwart E."/>
        </authorList>
    </citation>
    <scope>NUCLEOTIDE SEQUENCE</scope>
    <source>
        <strain evidence="2">SDZ-1</strain>
    </source>
</reference>
<sequence>MMSGDIAKQKNQCLRTECGLLISHTNAKMSIIILERVNIAANALIAEQAAAARMLLASQALAQCRAENNPYTPGNNPLGLGRQQMYGPDPCLDQERDLASATAEHQAAQQAAQIANAPAQSSTTAAPAVQMSDTWESSELFDPVILNVELEPSLQCMWSPTALEDVMETLAVQMDLEQAGSEVWEEMEIVWQNMVSLIHWDPDSPTKPRKGFVLKPRNSGWMNHWAPE</sequence>
<name>A0A897ZEN7_9VIRU</name>
<evidence type="ECO:0000256" key="1">
    <source>
        <dbReference type="SAM" id="MobiDB-lite"/>
    </source>
</evidence>
<accession>A0A897ZEN7</accession>
<feature type="region of interest" description="Disordered" evidence="1">
    <location>
        <begin position="97"/>
        <end position="131"/>
    </location>
</feature>
<protein>
    <submittedName>
        <fullName evidence="2">NP</fullName>
    </submittedName>
</protein>
<dbReference type="EMBL" id="MT764779">
    <property type="protein sequence ID" value="QSH48280.1"/>
    <property type="molecule type" value="Genomic_DNA"/>
</dbReference>